<dbReference type="SMART" id="SM00342">
    <property type="entry name" value="HTH_ARAC"/>
    <property type="match status" value="1"/>
</dbReference>
<accession>A0A3D9IUG4</accession>
<dbReference type="InterPro" id="IPR014710">
    <property type="entry name" value="RmlC-like_jellyroll"/>
</dbReference>
<keyword evidence="2" id="KW-0238">DNA-binding</keyword>
<dbReference type="SUPFAM" id="SSF51215">
    <property type="entry name" value="Regulatory protein AraC"/>
    <property type="match status" value="1"/>
</dbReference>
<name>A0A3D9IUG4_9BACL</name>
<dbReference type="InterPro" id="IPR018062">
    <property type="entry name" value="HTH_AraC-typ_CS"/>
</dbReference>
<dbReference type="PROSITE" id="PS01124">
    <property type="entry name" value="HTH_ARAC_FAMILY_2"/>
    <property type="match status" value="1"/>
</dbReference>
<dbReference type="InterPro" id="IPR003313">
    <property type="entry name" value="AraC-bd"/>
</dbReference>
<proteinExistence type="predicted"/>
<sequence length="264" mass="30519">METEFERLQDMIPDVVFFVDRRCFPNWEIIKQTIDFHDLTFVVEGKSNYYVNGVKHTVEAGDVVYIPVGSVREAHTFKENPAHSYAFNFKWLPNENTEPLPLQTVTKNVITNELIGYFKQFTHVWMSRQPGYLMQARALFMLILHRLLSNIRRDSARADQRVNQVLVYVAEHYAEELDLAGMAEIVGLHPVYLGKLFKKNMGYSFKEHLNMIRINHAEMLLSTGGFSVTQVAERCGFRDISYFSNVFKSVKGYPPSTVFKCQSG</sequence>
<keyword evidence="6" id="KW-1185">Reference proteome</keyword>
<protein>
    <submittedName>
        <fullName evidence="5">Uncharacterized protein DUF861</fullName>
    </submittedName>
</protein>
<evidence type="ECO:0000256" key="1">
    <source>
        <dbReference type="ARBA" id="ARBA00023015"/>
    </source>
</evidence>
<dbReference type="Gene3D" id="1.10.10.60">
    <property type="entry name" value="Homeodomain-like"/>
    <property type="match status" value="2"/>
</dbReference>
<dbReference type="SUPFAM" id="SSF46689">
    <property type="entry name" value="Homeodomain-like"/>
    <property type="match status" value="2"/>
</dbReference>
<dbReference type="PANTHER" id="PTHR43280">
    <property type="entry name" value="ARAC-FAMILY TRANSCRIPTIONAL REGULATOR"/>
    <property type="match status" value="1"/>
</dbReference>
<dbReference type="InterPro" id="IPR037923">
    <property type="entry name" value="HTH-like"/>
</dbReference>
<keyword evidence="3" id="KW-0804">Transcription</keyword>
<organism evidence="5 6">
    <name type="scientific">Cohnella phaseoli</name>
    <dbReference type="NCBI Taxonomy" id="456490"/>
    <lineage>
        <taxon>Bacteria</taxon>
        <taxon>Bacillati</taxon>
        <taxon>Bacillota</taxon>
        <taxon>Bacilli</taxon>
        <taxon>Bacillales</taxon>
        <taxon>Paenibacillaceae</taxon>
        <taxon>Cohnella</taxon>
    </lineage>
</organism>
<dbReference type="Pfam" id="PF02311">
    <property type="entry name" value="AraC_binding"/>
    <property type="match status" value="1"/>
</dbReference>
<evidence type="ECO:0000256" key="2">
    <source>
        <dbReference type="ARBA" id="ARBA00023125"/>
    </source>
</evidence>
<dbReference type="PROSITE" id="PS00041">
    <property type="entry name" value="HTH_ARAC_FAMILY_1"/>
    <property type="match status" value="1"/>
</dbReference>
<evidence type="ECO:0000259" key="4">
    <source>
        <dbReference type="PROSITE" id="PS01124"/>
    </source>
</evidence>
<dbReference type="InterPro" id="IPR018060">
    <property type="entry name" value="HTH_AraC"/>
</dbReference>
<dbReference type="EMBL" id="QRDZ01000020">
    <property type="protein sequence ID" value="RED65297.1"/>
    <property type="molecule type" value="Genomic_DNA"/>
</dbReference>
<reference evidence="5 6" key="1">
    <citation type="submission" date="2018-07" db="EMBL/GenBank/DDBJ databases">
        <title>Genomic Encyclopedia of Type Strains, Phase III (KMG-III): the genomes of soil and plant-associated and newly described type strains.</title>
        <authorList>
            <person name="Whitman W."/>
        </authorList>
    </citation>
    <scope>NUCLEOTIDE SEQUENCE [LARGE SCALE GENOMIC DNA]</scope>
    <source>
        <strain evidence="5 6">CECT 7287</strain>
    </source>
</reference>
<dbReference type="Gene3D" id="2.60.120.10">
    <property type="entry name" value="Jelly Rolls"/>
    <property type="match status" value="1"/>
</dbReference>
<dbReference type="GO" id="GO:0003700">
    <property type="term" value="F:DNA-binding transcription factor activity"/>
    <property type="evidence" value="ECO:0007669"/>
    <property type="project" value="InterPro"/>
</dbReference>
<dbReference type="Pfam" id="PF12833">
    <property type="entry name" value="HTH_18"/>
    <property type="match status" value="1"/>
</dbReference>
<evidence type="ECO:0000313" key="5">
    <source>
        <dbReference type="EMBL" id="RED65297.1"/>
    </source>
</evidence>
<dbReference type="PANTHER" id="PTHR43280:SF28">
    <property type="entry name" value="HTH-TYPE TRANSCRIPTIONAL ACTIVATOR RHAS"/>
    <property type="match status" value="1"/>
</dbReference>
<evidence type="ECO:0000256" key="3">
    <source>
        <dbReference type="ARBA" id="ARBA00023163"/>
    </source>
</evidence>
<evidence type="ECO:0000313" key="6">
    <source>
        <dbReference type="Proteomes" id="UP000256977"/>
    </source>
</evidence>
<keyword evidence="1" id="KW-0805">Transcription regulation</keyword>
<gene>
    <name evidence="5" type="ORF">DFP98_12046</name>
</gene>
<comment type="caution">
    <text evidence="5">The sequence shown here is derived from an EMBL/GenBank/DDBJ whole genome shotgun (WGS) entry which is preliminary data.</text>
</comment>
<dbReference type="GO" id="GO:0043565">
    <property type="term" value="F:sequence-specific DNA binding"/>
    <property type="evidence" value="ECO:0007669"/>
    <property type="project" value="InterPro"/>
</dbReference>
<dbReference type="InterPro" id="IPR009057">
    <property type="entry name" value="Homeodomain-like_sf"/>
</dbReference>
<dbReference type="AlphaFoldDB" id="A0A3D9IUG4"/>
<dbReference type="Proteomes" id="UP000256977">
    <property type="component" value="Unassembled WGS sequence"/>
</dbReference>
<feature type="domain" description="HTH araC/xylS-type" evidence="4">
    <location>
        <begin position="163"/>
        <end position="261"/>
    </location>
</feature>